<dbReference type="EMBL" id="LKAM01000005">
    <property type="protein sequence ID" value="KUM48639.1"/>
    <property type="molecule type" value="Genomic_DNA"/>
</dbReference>
<organism evidence="1">
    <name type="scientific">Picea glauca</name>
    <name type="common">White spruce</name>
    <name type="synonym">Pinus glauca</name>
    <dbReference type="NCBI Taxonomy" id="3330"/>
    <lineage>
        <taxon>Eukaryota</taxon>
        <taxon>Viridiplantae</taxon>
        <taxon>Streptophyta</taxon>
        <taxon>Embryophyta</taxon>
        <taxon>Tracheophyta</taxon>
        <taxon>Spermatophyta</taxon>
        <taxon>Pinopsida</taxon>
        <taxon>Pinidae</taxon>
        <taxon>Conifers I</taxon>
        <taxon>Pinales</taxon>
        <taxon>Pinaceae</taxon>
        <taxon>Picea</taxon>
    </lineage>
</organism>
<reference evidence="1" key="1">
    <citation type="journal article" date="2015" name="Genome Biol. Evol.">
        <title>Organellar Genomes of White Spruce (Picea glauca): Assembly and Annotation.</title>
        <authorList>
            <person name="Jackman S.D."/>
            <person name="Warren R.L."/>
            <person name="Gibb E.A."/>
            <person name="Vandervalk B.P."/>
            <person name="Mohamadi H."/>
            <person name="Chu J."/>
            <person name="Raymond A."/>
            <person name="Pleasance S."/>
            <person name="Coope R."/>
            <person name="Wildung M.R."/>
            <person name="Ritland C.E."/>
            <person name="Bousquet J."/>
            <person name="Jones S.J."/>
            <person name="Bohlmann J."/>
            <person name="Birol I."/>
        </authorList>
    </citation>
    <scope>NUCLEOTIDE SEQUENCE [LARGE SCALE GENOMIC DNA]</scope>
    <source>
        <tissue evidence="1">Flushing bud</tissue>
    </source>
</reference>
<proteinExistence type="predicted"/>
<geneLocation type="mitochondrion" evidence="1"/>
<evidence type="ECO:0000313" key="1">
    <source>
        <dbReference type="EMBL" id="KUM48639.1"/>
    </source>
</evidence>
<sequence>MDTLYLYSRDVVNGGGTESKSVSRKLVVRGMMPLSLSSSISKLVHYIDR</sequence>
<comment type="caution">
    <text evidence="1">The sequence shown here is derived from an EMBL/GenBank/DDBJ whole genome shotgun (WGS) entry which is preliminary data.</text>
</comment>
<keyword evidence="1" id="KW-0496">Mitochondrion</keyword>
<name>A0A101M0F1_PICGL</name>
<protein>
    <submittedName>
        <fullName evidence="1">Uncharacterized protein</fullName>
    </submittedName>
</protein>
<dbReference type="AlphaFoldDB" id="A0A101M0F1"/>
<gene>
    <name evidence="1" type="ORF">ABT39_MTgene4654</name>
</gene>
<accession>A0A101M0F1</accession>